<evidence type="ECO:0008006" key="3">
    <source>
        <dbReference type="Google" id="ProtNLM"/>
    </source>
</evidence>
<reference evidence="2" key="1">
    <citation type="submission" date="2021-01" db="EMBL/GenBank/DDBJ databases">
        <authorList>
            <person name="Corre E."/>
            <person name="Pelletier E."/>
            <person name="Niang G."/>
            <person name="Scheremetjew M."/>
            <person name="Finn R."/>
            <person name="Kale V."/>
            <person name="Holt S."/>
            <person name="Cochrane G."/>
            <person name="Meng A."/>
            <person name="Brown T."/>
            <person name="Cohen L."/>
        </authorList>
    </citation>
    <scope>NUCLEOTIDE SEQUENCE</scope>
    <source>
        <strain evidence="2">CCAP 1951/1</strain>
    </source>
</reference>
<feature type="region of interest" description="Disordered" evidence="1">
    <location>
        <begin position="185"/>
        <end position="218"/>
    </location>
</feature>
<evidence type="ECO:0000313" key="2">
    <source>
        <dbReference type="EMBL" id="CAD9145911.1"/>
    </source>
</evidence>
<proteinExistence type="predicted"/>
<dbReference type="EMBL" id="HBGF01045091">
    <property type="protein sequence ID" value="CAD9145911.1"/>
    <property type="molecule type" value="Transcribed_RNA"/>
</dbReference>
<feature type="compositionally biased region" description="Low complexity" evidence="1">
    <location>
        <begin position="202"/>
        <end position="212"/>
    </location>
</feature>
<sequence>MSTHNPYAKVTLNHPDGLPGRSPNVGGGTPQQMQSPAPHGGLPPPMQGPGNNSFGGNTFAQQYASAASGVPPSPKHHGTGSAPPPVPRSPMAAPPKAAALVSPGGSFSRRPDLGETGSERSASSGGGSSINHDSLPLCPDDAGCQRVNDREHQKMYSHTCRLFPCFHAHLKYHTRFFRHVPGQAATTSSEDGASSAGGKTPSNASSSSVSRTRAAKHRKQARKALSSVSFTHISPDAPGAQKIVVLHGTRAFEISGDWTNVMLHTFKRYLYQVTGVRPAAQVLKLGTQELTDEVSSLAELGVQEGTQLVIDVDVSKSNAPQPMPLSSDAGGGSKIPVAWL</sequence>
<dbReference type="AlphaFoldDB" id="A0A7S1W351"/>
<evidence type="ECO:0000256" key="1">
    <source>
        <dbReference type="SAM" id="MobiDB-lite"/>
    </source>
</evidence>
<dbReference type="Gene3D" id="3.10.20.90">
    <property type="entry name" value="Phosphatidylinositol 3-kinase Catalytic Subunit, Chain A, domain 1"/>
    <property type="match status" value="1"/>
</dbReference>
<feature type="compositionally biased region" description="Low complexity" evidence="1">
    <location>
        <begin position="114"/>
        <end position="123"/>
    </location>
</feature>
<dbReference type="InterPro" id="IPR029071">
    <property type="entry name" value="Ubiquitin-like_domsf"/>
</dbReference>
<protein>
    <recommendedName>
        <fullName evidence="3">Ubiquitin-like domain-containing protein</fullName>
    </recommendedName>
</protein>
<organism evidence="2">
    <name type="scientific">Neobodo designis</name>
    <name type="common">Flagellated protozoan</name>
    <name type="synonym">Bodo designis</name>
    <dbReference type="NCBI Taxonomy" id="312471"/>
    <lineage>
        <taxon>Eukaryota</taxon>
        <taxon>Discoba</taxon>
        <taxon>Euglenozoa</taxon>
        <taxon>Kinetoplastea</taxon>
        <taxon>Metakinetoplastina</taxon>
        <taxon>Neobodonida</taxon>
        <taxon>Neobodo</taxon>
    </lineage>
</organism>
<accession>A0A7S1W351</accession>
<dbReference type="SUPFAM" id="SSF54236">
    <property type="entry name" value="Ubiquitin-like"/>
    <property type="match status" value="1"/>
</dbReference>
<feature type="compositionally biased region" description="Polar residues" evidence="1">
    <location>
        <begin position="49"/>
        <end position="65"/>
    </location>
</feature>
<name>A0A7S1W351_NEODS</name>
<gene>
    <name evidence="2" type="ORF">NDES1114_LOCUS30201</name>
</gene>
<feature type="region of interest" description="Disordered" evidence="1">
    <location>
        <begin position="1"/>
        <end position="135"/>
    </location>
</feature>